<reference evidence="1 2" key="1">
    <citation type="submission" date="2016-06" db="EMBL/GenBank/DDBJ databases">
        <authorList>
            <person name="Kjaerup R.B."/>
            <person name="Dalgaard T.S."/>
            <person name="Juul-Madsen H.R."/>
        </authorList>
    </citation>
    <scope>NUCLEOTIDE SEQUENCE [LARGE SCALE GENOMIC DNA]</scope>
    <source>
        <strain evidence="1 2">GCSL-Mp3</strain>
    </source>
</reference>
<dbReference type="PANTHER" id="PTHR35370:SF4">
    <property type="entry name" value="TYPE VI SECRETION SYSTEM BASEPLATE SUBUNIT TSSF"/>
    <property type="match status" value="1"/>
</dbReference>
<dbReference type="NCBIfam" id="TIGR03359">
    <property type="entry name" value="VI_chp_6"/>
    <property type="match status" value="1"/>
</dbReference>
<protein>
    <submittedName>
        <fullName evidence="1">Type VI secretion protein</fullName>
    </submittedName>
</protein>
<sequence>MPRNPYFSDELEYLQLLESTVARYKPHLVNFLAEKSTDPDVLRLLEGFAYLSASLRGQIERQFPELTNSLVTMLWPGYPRPFPSMTIMQLTPDARVNQPCLIPAGTLFESREITFAGSDSEDDKIYHPVCHFTQCRDARVVPFTVSGTDSDTQSITLHFTFTGTVKLSEAGLNRLRIYLDGDDYSARELYYRLNNAITGATLATEKHTFTPEKLSVSPVGFRREDALLPYPKNSYEGHRLLQEYFSFPQAFLFLDIEGLDDIPPVMTGNQCSLTIRFSRPLPPSIAITPETIRINCVPAANLFVMDSEAIELNGKQSEYPLSPCFAHAQCYDIFSVRRVDGLRRCGHLPAQRTHYTQFESFHHQNQINTGNEDLYYRLRILPTTDNEGFRHRISFVRSNEHELTGCDEIISVSLNCTNRDIAGCLSTGMINRCITPLADLAGVTNIIKPTKTLLPLLDHSLHWSMLTNLSLNYQSLLNLDSLRELLQLYDLTSVFHQQTARQTQKCLDALVSMETKPVEYLYRGLPVRGLKSTLSVYQNAFSSEGDLYLFCSVIAHFFELYTSVNTFHELEVINMDNRETYLWPANINQSTLI</sequence>
<dbReference type="AlphaFoldDB" id="A0A1B8HD97"/>
<name>A0A1B8HD97_9GAMM</name>
<dbReference type="PANTHER" id="PTHR35370">
    <property type="entry name" value="CYTOPLASMIC PROTEIN-RELATED-RELATED"/>
    <property type="match status" value="1"/>
</dbReference>
<dbReference type="InterPro" id="IPR010272">
    <property type="entry name" value="T6SS_TssF"/>
</dbReference>
<gene>
    <name evidence="1" type="ORF">AYY17_19260</name>
</gene>
<organism evidence="1 2">
    <name type="scientific">Morganella psychrotolerans</name>
    <dbReference type="NCBI Taxonomy" id="368603"/>
    <lineage>
        <taxon>Bacteria</taxon>
        <taxon>Pseudomonadati</taxon>
        <taxon>Pseudomonadota</taxon>
        <taxon>Gammaproteobacteria</taxon>
        <taxon>Enterobacterales</taxon>
        <taxon>Morganellaceae</taxon>
        <taxon>Morganella</taxon>
    </lineage>
</organism>
<accession>A0A1B8HD97</accession>
<dbReference type="RefSeq" id="WP_067423583.1">
    <property type="nucleotide sequence ID" value="NZ_LZEX01000013.1"/>
</dbReference>
<dbReference type="Proteomes" id="UP000092247">
    <property type="component" value="Unassembled WGS sequence"/>
</dbReference>
<dbReference type="PIRSF" id="PIRSF028304">
    <property type="entry name" value="UCP028304"/>
    <property type="match status" value="1"/>
</dbReference>
<dbReference type="Pfam" id="PF05947">
    <property type="entry name" value="T6SS_TssF"/>
    <property type="match status" value="1"/>
</dbReference>
<evidence type="ECO:0000313" key="1">
    <source>
        <dbReference type="EMBL" id="OBU07044.1"/>
    </source>
</evidence>
<comment type="caution">
    <text evidence="1">The sequence shown here is derived from an EMBL/GenBank/DDBJ whole genome shotgun (WGS) entry which is preliminary data.</text>
</comment>
<dbReference type="STRING" id="368603.AYY16_06685"/>
<proteinExistence type="predicted"/>
<dbReference type="EMBL" id="LZEX01000013">
    <property type="protein sequence ID" value="OBU07044.1"/>
    <property type="molecule type" value="Genomic_DNA"/>
</dbReference>
<evidence type="ECO:0000313" key="2">
    <source>
        <dbReference type="Proteomes" id="UP000092247"/>
    </source>
</evidence>